<dbReference type="AlphaFoldDB" id="A0A084IHV0"/>
<dbReference type="Gene3D" id="3.30.450.40">
    <property type="match status" value="1"/>
</dbReference>
<dbReference type="SUPFAM" id="SSF55781">
    <property type="entry name" value="GAF domain-like"/>
    <property type="match status" value="1"/>
</dbReference>
<dbReference type="PANTHER" id="PTHR38765">
    <property type="entry name" value="DUF484 DOMAIN-CONTAINING PROTEIN"/>
    <property type="match status" value="1"/>
</dbReference>
<evidence type="ECO:0000313" key="2">
    <source>
        <dbReference type="Proteomes" id="UP000028302"/>
    </source>
</evidence>
<comment type="caution">
    <text evidence="1">The sequence shown here is derived from an EMBL/GenBank/DDBJ whole genome shotgun (WGS) entry which is preliminary data.</text>
</comment>
<proteinExistence type="predicted"/>
<name>A0A084IHV0_SALHC</name>
<dbReference type="InterPro" id="IPR007435">
    <property type="entry name" value="DUF484"/>
</dbReference>
<dbReference type="EMBL" id="APNK01000034">
    <property type="protein sequence ID" value="KEZ76284.1"/>
    <property type="molecule type" value="Genomic_DNA"/>
</dbReference>
<keyword evidence="2" id="KW-1185">Reference proteome</keyword>
<protein>
    <recommendedName>
        <fullName evidence="3">Phytochrome sensor protein</fullName>
    </recommendedName>
</protein>
<dbReference type="OrthoDB" id="8525200at2"/>
<evidence type="ECO:0008006" key="3">
    <source>
        <dbReference type="Google" id="ProtNLM"/>
    </source>
</evidence>
<dbReference type="InterPro" id="IPR029016">
    <property type="entry name" value="GAF-like_dom_sf"/>
</dbReference>
<dbReference type="Pfam" id="PF04340">
    <property type="entry name" value="DUF484"/>
    <property type="match status" value="1"/>
</dbReference>
<accession>A0A084IHV0</accession>
<dbReference type="Proteomes" id="UP000028302">
    <property type="component" value="Unassembled WGS sequence"/>
</dbReference>
<reference evidence="1 2" key="1">
    <citation type="submission" date="2013-03" db="EMBL/GenBank/DDBJ databases">
        <title>Salinisphaera hydrothermalis C41B8 Genome Sequencing.</title>
        <authorList>
            <person name="Li C."/>
            <person name="Lai Q."/>
            <person name="Shao Z."/>
        </authorList>
    </citation>
    <scope>NUCLEOTIDE SEQUENCE [LARGE SCALE GENOMIC DNA]</scope>
    <source>
        <strain evidence="1 2">C41B8</strain>
    </source>
</reference>
<organism evidence="1 2">
    <name type="scientific">Salinisphaera hydrothermalis (strain C41B8)</name>
    <dbReference type="NCBI Taxonomy" id="1304275"/>
    <lineage>
        <taxon>Bacteria</taxon>
        <taxon>Pseudomonadati</taxon>
        <taxon>Pseudomonadota</taxon>
        <taxon>Gammaproteobacteria</taxon>
        <taxon>Salinisphaerales</taxon>
        <taxon>Salinisphaeraceae</taxon>
        <taxon>Salinisphaera</taxon>
    </lineage>
</organism>
<dbReference type="RefSeq" id="WP_037340396.1">
    <property type="nucleotide sequence ID" value="NZ_APNK01000034.1"/>
</dbReference>
<dbReference type="STRING" id="1304275.C41B8_15792"/>
<evidence type="ECO:0000313" key="1">
    <source>
        <dbReference type="EMBL" id="KEZ76284.1"/>
    </source>
</evidence>
<dbReference type="eggNOG" id="COG3159">
    <property type="taxonomic scope" value="Bacteria"/>
</dbReference>
<sequence>MNEAEKQPVSIDLDEAEVAAYLAAHPDFLRRHPEAFEAMDVPHASGSAISLIERQVGVLRETNARIQSRFDELLATAKSNEERVIQLNRVARIMAGATAADPMIDALTQCLHDHLAVDRVYVGIQGSLPADIERIHKLEDGADASRALTNVFRRGKPICGELSATQSRALFTTDDDALMTSAALIPLGKNGVHGAIVLASRDPKRFTPDMGTLFVELFGDLLTATLRRLLGAELLP</sequence>
<dbReference type="PANTHER" id="PTHR38765:SF1">
    <property type="entry name" value="DUF484 DOMAIN-CONTAINING PROTEIN"/>
    <property type="match status" value="1"/>
</dbReference>
<gene>
    <name evidence="1" type="ORF">C41B8_15792</name>
</gene>